<comment type="similarity">
    <text evidence="1">Belongs to the dynein light chain Tctex-type family.</text>
</comment>
<dbReference type="GeneTree" id="ENSGT00940000162474"/>
<dbReference type="InterPro" id="IPR038586">
    <property type="entry name" value="Tctex-1-like_sf"/>
</dbReference>
<dbReference type="PANTHER" id="PTHR21255">
    <property type="entry name" value="T-COMPLEX-ASSOCIATED-TESTIS-EXPRESSED 1/ DYNEIN LIGHT CHAIN"/>
    <property type="match status" value="1"/>
</dbReference>
<protein>
    <submittedName>
        <fullName evidence="2">Uncharacterized protein</fullName>
    </submittedName>
</protein>
<dbReference type="GO" id="GO:0005737">
    <property type="term" value="C:cytoplasm"/>
    <property type="evidence" value="ECO:0007669"/>
    <property type="project" value="TreeGrafter"/>
</dbReference>
<sequence>MEGVHKHFLISSYYLKSKLRHWRCISGMSMHLVTLFKYFTQTVTASFKNKTPSVFSGDQEGEKKDDEESPIDGVKTLKPCKVMMMENNYKMYPDIKFPFNKIICADFLRIQEKLRNVTYEEDLCKSLCLEVSDEILTTAKCLEIPRYKYLIEVFIGEKKHQSIIISSKCLWDSKNDNWTSTGLENSSLFAVAIVHAVYLE</sequence>
<evidence type="ECO:0000313" key="3">
    <source>
        <dbReference type="Proteomes" id="UP000694388"/>
    </source>
</evidence>
<accession>A0A8C4NJH3</accession>
<dbReference type="GO" id="GO:0045505">
    <property type="term" value="F:dynein intermediate chain binding"/>
    <property type="evidence" value="ECO:0007669"/>
    <property type="project" value="TreeGrafter"/>
</dbReference>
<keyword evidence="3" id="KW-1185">Reference proteome</keyword>
<dbReference type="GO" id="GO:0007018">
    <property type="term" value="P:microtubule-based movement"/>
    <property type="evidence" value="ECO:0007669"/>
    <property type="project" value="TreeGrafter"/>
</dbReference>
<dbReference type="Pfam" id="PF03645">
    <property type="entry name" value="Tctex-1"/>
    <property type="match status" value="1"/>
</dbReference>
<dbReference type="AlphaFoldDB" id="A0A8C4NJH3"/>
<evidence type="ECO:0000313" key="2">
    <source>
        <dbReference type="Ensembl" id="ENSEBUP00000003786.1"/>
    </source>
</evidence>
<dbReference type="PANTHER" id="PTHR21255:SF65">
    <property type="entry name" value="TCTEX1 DOMAIN-CONTAINING PROTEIN 2"/>
    <property type="match status" value="1"/>
</dbReference>
<reference evidence="2" key="1">
    <citation type="submission" date="2025-08" db="UniProtKB">
        <authorList>
            <consortium name="Ensembl"/>
        </authorList>
    </citation>
    <scope>IDENTIFICATION</scope>
</reference>
<organism evidence="2 3">
    <name type="scientific">Eptatretus burgeri</name>
    <name type="common">Inshore hagfish</name>
    <dbReference type="NCBI Taxonomy" id="7764"/>
    <lineage>
        <taxon>Eukaryota</taxon>
        <taxon>Metazoa</taxon>
        <taxon>Chordata</taxon>
        <taxon>Craniata</taxon>
        <taxon>Vertebrata</taxon>
        <taxon>Cyclostomata</taxon>
        <taxon>Myxini</taxon>
        <taxon>Myxiniformes</taxon>
        <taxon>Myxinidae</taxon>
        <taxon>Eptatretinae</taxon>
        <taxon>Eptatretus</taxon>
    </lineage>
</organism>
<evidence type="ECO:0000256" key="1">
    <source>
        <dbReference type="ARBA" id="ARBA00005361"/>
    </source>
</evidence>
<dbReference type="GO" id="GO:0005868">
    <property type="term" value="C:cytoplasmic dynein complex"/>
    <property type="evidence" value="ECO:0007669"/>
    <property type="project" value="TreeGrafter"/>
</dbReference>
<dbReference type="OMA" id="WRCISGM"/>
<name>A0A8C4NJH3_EPTBU</name>
<dbReference type="Ensembl" id="ENSEBUT00000004179.1">
    <property type="protein sequence ID" value="ENSEBUP00000003786.1"/>
    <property type="gene ID" value="ENSEBUG00000002712.1"/>
</dbReference>
<proteinExistence type="inferred from homology"/>
<dbReference type="Proteomes" id="UP000694388">
    <property type="component" value="Unplaced"/>
</dbReference>
<dbReference type="Gene3D" id="3.30.1140.40">
    <property type="entry name" value="Tctex-1"/>
    <property type="match status" value="1"/>
</dbReference>
<dbReference type="InterPro" id="IPR005334">
    <property type="entry name" value="Tctex-1-like"/>
</dbReference>
<reference evidence="2" key="2">
    <citation type="submission" date="2025-09" db="UniProtKB">
        <authorList>
            <consortium name="Ensembl"/>
        </authorList>
    </citation>
    <scope>IDENTIFICATION</scope>
</reference>